<keyword evidence="4" id="KW-0067">ATP-binding</keyword>
<feature type="region of interest" description="Disordered" evidence="5">
    <location>
        <begin position="142"/>
        <end position="161"/>
    </location>
</feature>
<dbReference type="PANTHER" id="PTHR11088:SF89">
    <property type="entry name" value="TRNA DIMETHYLALLYLTRANSFERASE"/>
    <property type="match status" value="1"/>
</dbReference>
<evidence type="ECO:0000256" key="2">
    <source>
        <dbReference type="ARBA" id="ARBA00022679"/>
    </source>
</evidence>
<dbReference type="InterPro" id="IPR039657">
    <property type="entry name" value="Dimethylallyltransferase"/>
</dbReference>
<dbReference type="Pfam" id="PF01715">
    <property type="entry name" value="IPPT"/>
    <property type="match status" value="1"/>
</dbReference>
<dbReference type="InterPro" id="IPR027417">
    <property type="entry name" value="P-loop_NTPase"/>
</dbReference>
<feature type="compositionally biased region" description="Acidic residues" evidence="5">
    <location>
        <begin position="146"/>
        <end position="155"/>
    </location>
</feature>
<keyword evidence="3" id="KW-0547">Nucleotide-binding</keyword>
<evidence type="ECO:0000256" key="3">
    <source>
        <dbReference type="ARBA" id="ARBA00022741"/>
    </source>
</evidence>
<dbReference type="OrthoDB" id="775260at2759"/>
<accession>A0A0N0NNN7</accession>
<dbReference type="GO" id="GO:0006400">
    <property type="term" value="P:tRNA modification"/>
    <property type="evidence" value="ECO:0007669"/>
    <property type="project" value="TreeGrafter"/>
</dbReference>
<dbReference type="Gene3D" id="3.40.50.300">
    <property type="entry name" value="P-loop containing nucleotide triphosphate hydrolases"/>
    <property type="match status" value="1"/>
</dbReference>
<dbReference type="GO" id="GO:0005739">
    <property type="term" value="C:mitochondrion"/>
    <property type="evidence" value="ECO:0007669"/>
    <property type="project" value="TreeGrafter"/>
</dbReference>
<keyword evidence="2 6" id="KW-0808">Transferase</keyword>
<dbReference type="STRING" id="1664694.A0A0N0NNN7"/>
<dbReference type="EMBL" id="LFJN01000009">
    <property type="protein sequence ID" value="KPI41758.1"/>
    <property type="molecule type" value="Genomic_DNA"/>
</dbReference>
<dbReference type="InterPro" id="IPR018022">
    <property type="entry name" value="IPT"/>
</dbReference>
<feature type="region of interest" description="Disordered" evidence="5">
    <location>
        <begin position="1"/>
        <end position="20"/>
    </location>
</feature>
<reference evidence="6 7" key="1">
    <citation type="submission" date="2015-06" db="EMBL/GenBank/DDBJ databases">
        <title>Draft genome of the ant-associated black yeast Phialophora attae CBS 131958.</title>
        <authorList>
            <person name="Moreno L.F."/>
            <person name="Stielow B.J."/>
            <person name="de Hoog S."/>
            <person name="Vicente V.A."/>
            <person name="Weiss V.A."/>
            <person name="de Vries M."/>
            <person name="Cruz L.M."/>
            <person name="Souza E.M."/>
        </authorList>
    </citation>
    <scope>NUCLEOTIDE SEQUENCE [LARGE SCALE GENOMIC DNA]</scope>
    <source>
        <strain evidence="6 7">CBS 131958</strain>
    </source>
</reference>
<gene>
    <name evidence="6" type="ORF">AB675_9322</name>
</gene>
<protein>
    <submittedName>
        <fullName evidence="6">tRNA dimethylallyltransferase, mitochondrial</fullName>
    </submittedName>
</protein>
<dbReference type="PANTHER" id="PTHR11088">
    <property type="entry name" value="TRNA DIMETHYLALLYLTRANSFERASE"/>
    <property type="match status" value="1"/>
</dbReference>
<evidence type="ECO:0000256" key="4">
    <source>
        <dbReference type="ARBA" id="ARBA00022840"/>
    </source>
</evidence>
<dbReference type="InterPro" id="IPR036236">
    <property type="entry name" value="Znf_C2H2_sf"/>
</dbReference>
<evidence type="ECO:0000313" key="7">
    <source>
        <dbReference type="Proteomes" id="UP000038010"/>
    </source>
</evidence>
<dbReference type="SUPFAM" id="SSF57667">
    <property type="entry name" value="beta-beta-alpha zinc fingers"/>
    <property type="match status" value="1"/>
</dbReference>
<dbReference type="RefSeq" id="XP_018001721.1">
    <property type="nucleotide sequence ID" value="XM_018149846.1"/>
</dbReference>
<comment type="caution">
    <text evidence="6">The sequence shown here is derived from an EMBL/GenBank/DDBJ whole genome shotgun (WGS) entry which is preliminary data.</text>
</comment>
<dbReference type="HAMAP" id="MF_00185">
    <property type="entry name" value="IPP_trans"/>
    <property type="match status" value="1"/>
</dbReference>
<evidence type="ECO:0000313" key="6">
    <source>
        <dbReference type="EMBL" id="KPI41758.1"/>
    </source>
</evidence>
<dbReference type="GO" id="GO:0005524">
    <property type="term" value="F:ATP binding"/>
    <property type="evidence" value="ECO:0007669"/>
    <property type="project" value="UniProtKB-KW"/>
</dbReference>
<dbReference type="AlphaFoldDB" id="A0A0N0NNN7"/>
<dbReference type="VEuPathDB" id="FungiDB:AB675_9322"/>
<dbReference type="GeneID" id="28741726"/>
<evidence type="ECO:0000256" key="5">
    <source>
        <dbReference type="SAM" id="MobiDB-lite"/>
    </source>
</evidence>
<dbReference type="SUPFAM" id="SSF52540">
    <property type="entry name" value="P-loop containing nucleoside triphosphate hydrolases"/>
    <property type="match status" value="2"/>
</dbReference>
<proteinExistence type="inferred from homology"/>
<dbReference type="GO" id="GO:0052381">
    <property type="term" value="F:tRNA dimethylallyltransferase activity"/>
    <property type="evidence" value="ECO:0007669"/>
    <property type="project" value="InterPro"/>
</dbReference>
<dbReference type="Gene3D" id="1.10.20.140">
    <property type="match status" value="1"/>
</dbReference>
<name>A0A0N0NNN7_9EURO</name>
<dbReference type="Gene3D" id="3.30.160.60">
    <property type="entry name" value="Classic Zinc Finger"/>
    <property type="match status" value="1"/>
</dbReference>
<dbReference type="Proteomes" id="UP000038010">
    <property type="component" value="Unassembled WGS sequence"/>
</dbReference>
<organism evidence="6 7">
    <name type="scientific">Cyphellophora attinorum</name>
    <dbReference type="NCBI Taxonomy" id="1664694"/>
    <lineage>
        <taxon>Eukaryota</taxon>
        <taxon>Fungi</taxon>
        <taxon>Dikarya</taxon>
        <taxon>Ascomycota</taxon>
        <taxon>Pezizomycotina</taxon>
        <taxon>Eurotiomycetes</taxon>
        <taxon>Chaetothyriomycetidae</taxon>
        <taxon>Chaetothyriales</taxon>
        <taxon>Cyphellophoraceae</taxon>
        <taxon>Cyphellophora</taxon>
    </lineage>
</organism>
<comment type="similarity">
    <text evidence="1">Belongs to the IPP transferase family.</text>
</comment>
<keyword evidence="7" id="KW-1185">Reference proteome</keyword>
<sequence length="489" mass="54529">MRDPRPFISAKGATTTTGTNHENPRVLFILGPTGTGKSSLAVSLAKRFNGEIINADAIQLYQGLPIITNKISVEEQQGIPHHLLGVIGLEEEAWTVHRYVREARRVIGEVHERGRLPVVCGGTGYYSHAILCGGALLAQEEKIDGGEEEESSEAEVDGHAGGGIEEAKKRWPILAASSEEMHAALKRLDPDMADTWHPKDYRRVQRSLEICLRTGRKVSEIYQEQKEADDTTLNYDPLLLWLQAEDGVLKARLDARVHDMVKNGLFEEALTLAQFEASQTARGRAVDKTRGIWVSIGYKETQNWTTAQLARSDEPIETAKQSPLAQSCIEAVQAGTRQYAKRQERYIRVSFAKSLQRACSSERLFLLDGTDLSKFHSDLVPEAAQLTQAWLSDDALPDPSSLSSLAAETFAKVRGGSPQRSMRVKHFCEVCKRTLMTEHEWEVHMNGRGHKRAVAGRKKHEAALQYIEKRGRREASEVRVESEGESIML</sequence>
<evidence type="ECO:0000256" key="1">
    <source>
        <dbReference type="ARBA" id="ARBA00005842"/>
    </source>
</evidence>